<dbReference type="PROSITE" id="PS50181">
    <property type="entry name" value="FBOX"/>
    <property type="match status" value="1"/>
</dbReference>
<protein>
    <recommendedName>
        <fullName evidence="1">F-box domain-containing protein</fullName>
    </recommendedName>
</protein>
<feature type="domain" description="F-box" evidence="1">
    <location>
        <begin position="10"/>
        <end position="61"/>
    </location>
</feature>
<evidence type="ECO:0000259" key="1">
    <source>
        <dbReference type="PROSITE" id="PS50181"/>
    </source>
</evidence>
<sequence>MDERPLIAAGDRISALPDEILHNILYRLDDPGQVARTSSLSRRWLHLWRTYPVLEVDYQSYTKFAGFSAASARRITLYYENCKAPLDSLRLSLEILHPSILRFTSKDDVRTLLAAALGGGYGSPLDIAIRFGIDCSYSFPAGSFSNCGRTKTLKLRGCDLSGVGTVSLLSLRVLDLEYVDLTQQFLHNVVVDNAPNLESLTLTRCPGLKRLEVAVRNFPKLQTLHIDSGSRWELQLTAAPFLQSLVIHVDKSFKLKAASSASAPNLRCLVISSLFKQFARPDHEEFISKLPSLEILKLSGVCLSDEYLRSLMDKAPLLRTVRCKHLPLKEMVEISGHESVEDDDNDDEEVSYIFRMVL</sequence>
<dbReference type="PANTHER" id="PTHR31639">
    <property type="entry name" value="F-BOX PROTEIN-LIKE"/>
    <property type="match status" value="1"/>
</dbReference>
<organism evidence="2 3">
    <name type="scientific">Linum trigynum</name>
    <dbReference type="NCBI Taxonomy" id="586398"/>
    <lineage>
        <taxon>Eukaryota</taxon>
        <taxon>Viridiplantae</taxon>
        <taxon>Streptophyta</taxon>
        <taxon>Embryophyta</taxon>
        <taxon>Tracheophyta</taxon>
        <taxon>Spermatophyta</taxon>
        <taxon>Magnoliopsida</taxon>
        <taxon>eudicotyledons</taxon>
        <taxon>Gunneridae</taxon>
        <taxon>Pentapetalae</taxon>
        <taxon>rosids</taxon>
        <taxon>fabids</taxon>
        <taxon>Malpighiales</taxon>
        <taxon>Linaceae</taxon>
        <taxon>Linum</taxon>
    </lineage>
</organism>
<dbReference type="Gene3D" id="1.20.1280.50">
    <property type="match status" value="1"/>
</dbReference>
<reference evidence="2 3" key="1">
    <citation type="submission" date="2024-04" db="EMBL/GenBank/DDBJ databases">
        <authorList>
            <person name="Fracassetti M."/>
        </authorList>
    </citation>
    <scope>NUCLEOTIDE SEQUENCE [LARGE SCALE GENOMIC DNA]</scope>
</reference>
<accession>A0AAV2E1X7</accession>
<dbReference type="EMBL" id="OZ034817">
    <property type="protein sequence ID" value="CAL1379911.1"/>
    <property type="molecule type" value="Genomic_DNA"/>
</dbReference>
<dbReference type="SUPFAM" id="SSF81383">
    <property type="entry name" value="F-box domain"/>
    <property type="match status" value="1"/>
</dbReference>
<dbReference type="Proteomes" id="UP001497516">
    <property type="component" value="Chromosome 4"/>
</dbReference>
<dbReference type="PANTHER" id="PTHR31639:SF256">
    <property type="entry name" value="OS07G0242900 PROTEIN"/>
    <property type="match status" value="1"/>
</dbReference>
<dbReference type="InterPro" id="IPR055357">
    <property type="entry name" value="LRR_At1g61320_AtMIF1"/>
</dbReference>
<evidence type="ECO:0000313" key="2">
    <source>
        <dbReference type="EMBL" id="CAL1379911.1"/>
    </source>
</evidence>
<dbReference type="Pfam" id="PF00646">
    <property type="entry name" value="F-box"/>
    <property type="match status" value="1"/>
</dbReference>
<dbReference type="SUPFAM" id="SSF52047">
    <property type="entry name" value="RNI-like"/>
    <property type="match status" value="1"/>
</dbReference>
<name>A0AAV2E1X7_9ROSI</name>
<evidence type="ECO:0000313" key="3">
    <source>
        <dbReference type="Proteomes" id="UP001497516"/>
    </source>
</evidence>
<proteinExistence type="predicted"/>
<keyword evidence="3" id="KW-1185">Reference proteome</keyword>
<dbReference type="Pfam" id="PF23622">
    <property type="entry name" value="LRR_At1g61320_AtMIF1"/>
    <property type="match status" value="1"/>
</dbReference>
<dbReference type="InterPro" id="IPR001810">
    <property type="entry name" value="F-box_dom"/>
</dbReference>
<gene>
    <name evidence="2" type="ORF">LTRI10_LOCUS21398</name>
</gene>
<dbReference type="InterPro" id="IPR036047">
    <property type="entry name" value="F-box-like_dom_sf"/>
</dbReference>
<dbReference type="Gene3D" id="3.80.10.10">
    <property type="entry name" value="Ribonuclease Inhibitor"/>
    <property type="match status" value="1"/>
</dbReference>
<dbReference type="AlphaFoldDB" id="A0AAV2E1X7"/>
<dbReference type="InterPro" id="IPR032675">
    <property type="entry name" value="LRR_dom_sf"/>
</dbReference>